<protein>
    <submittedName>
        <fullName evidence="2">GNAT family N-acetyltransferase</fullName>
    </submittedName>
</protein>
<gene>
    <name evidence="2" type="ORF">NZD86_17255</name>
</gene>
<sequence length="190" mass="21974">MVLFSRIEFTEVNLDEKQTLAQWLSSDVWNNFTNPEISIEGAVRWIELGGLHGDNKKTFWIEIDSQKKVGLIQLYDFLDSTSMFDIRINTSHRGMRIGRKAVSWLTNFAFENYSGISRIEANTRQDNVAMRKVLKSCGYVKEAHYRAGWETGDSPSDWVDAVAYAILRYDWANHTTTPVHWDDETSLPYP</sequence>
<dbReference type="PANTHER" id="PTHR43415:SF3">
    <property type="entry name" value="GNAT-FAMILY ACETYLTRANSFERASE"/>
    <property type="match status" value="1"/>
</dbReference>
<dbReference type="InterPro" id="IPR016181">
    <property type="entry name" value="Acyl_CoA_acyltransferase"/>
</dbReference>
<dbReference type="PANTHER" id="PTHR43415">
    <property type="entry name" value="SPERMIDINE N(1)-ACETYLTRANSFERASE"/>
    <property type="match status" value="1"/>
</dbReference>
<organism evidence="2 3">
    <name type="scientific">Alicyclobacillus dauci</name>
    <dbReference type="NCBI Taxonomy" id="1475485"/>
    <lineage>
        <taxon>Bacteria</taxon>
        <taxon>Bacillati</taxon>
        <taxon>Bacillota</taxon>
        <taxon>Bacilli</taxon>
        <taxon>Bacillales</taxon>
        <taxon>Alicyclobacillaceae</taxon>
        <taxon>Alicyclobacillus</taxon>
    </lineage>
</organism>
<evidence type="ECO:0000259" key="1">
    <source>
        <dbReference type="PROSITE" id="PS51186"/>
    </source>
</evidence>
<name>A0ABY6YZE0_9BACL</name>
<dbReference type="Pfam" id="PF13302">
    <property type="entry name" value="Acetyltransf_3"/>
    <property type="match status" value="1"/>
</dbReference>
<reference evidence="2" key="1">
    <citation type="submission" date="2022-08" db="EMBL/GenBank/DDBJ databases">
        <title>Alicyclobacillus dauci DSM2870, complete genome.</title>
        <authorList>
            <person name="Wang Q."/>
            <person name="Cai R."/>
            <person name="Wang Z."/>
        </authorList>
    </citation>
    <scope>NUCLEOTIDE SEQUENCE</scope>
    <source>
        <strain evidence="2">DSM 28700</strain>
    </source>
</reference>
<proteinExistence type="predicted"/>
<evidence type="ECO:0000313" key="2">
    <source>
        <dbReference type="EMBL" id="WAH35989.1"/>
    </source>
</evidence>
<dbReference type="Gene3D" id="3.40.630.30">
    <property type="match status" value="1"/>
</dbReference>
<dbReference type="InterPro" id="IPR000182">
    <property type="entry name" value="GNAT_dom"/>
</dbReference>
<dbReference type="PROSITE" id="PS51186">
    <property type="entry name" value="GNAT"/>
    <property type="match status" value="1"/>
</dbReference>
<dbReference type="SUPFAM" id="SSF55729">
    <property type="entry name" value="Acyl-CoA N-acyltransferases (Nat)"/>
    <property type="match status" value="1"/>
</dbReference>
<dbReference type="RefSeq" id="WP_268043283.1">
    <property type="nucleotide sequence ID" value="NZ_CP104064.1"/>
</dbReference>
<evidence type="ECO:0000313" key="3">
    <source>
        <dbReference type="Proteomes" id="UP001164803"/>
    </source>
</evidence>
<accession>A0ABY6YZE0</accession>
<keyword evidence="3" id="KW-1185">Reference proteome</keyword>
<dbReference type="EMBL" id="CP104064">
    <property type="protein sequence ID" value="WAH35989.1"/>
    <property type="molecule type" value="Genomic_DNA"/>
</dbReference>
<dbReference type="Proteomes" id="UP001164803">
    <property type="component" value="Chromosome"/>
</dbReference>
<feature type="domain" description="N-acetyltransferase" evidence="1">
    <location>
        <begin position="7"/>
        <end position="169"/>
    </location>
</feature>